<dbReference type="InterPro" id="IPR002641">
    <property type="entry name" value="PNPLA_dom"/>
</dbReference>
<dbReference type="EMBL" id="JADKBR010000023">
    <property type="protein sequence ID" value="MBK8892138.1"/>
    <property type="molecule type" value="Genomic_DNA"/>
</dbReference>
<evidence type="ECO:0000259" key="3">
    <source>
        <dbReference type="PROSITE" id="PS51635"/>
    </source>
</evidence>
<name>A0A9D7LVU3_9RHOO</name>
<evidence type="ECO:0000256" key="1">
    <source>
        <dbReference type="ARBA" id="ARBA00023098"/>
    </source>
</evidence>
<dbReference type="PROSITE" id="PS51635">
    <property type="entry name" value="PNPLA"/>
    <property type="match status" value="1"/>
</dbReference>
<comment type="caution">
    <text evidence="2">Lacks conserved residue(s) required for the propagation of feature annotation.</text>
</comment>
<protein>
    <submittedName>
        <fullName evidence="4">Patatin-like phospholipase family protein</fullName>
    </submittedName>
</protein>
<dbReference type="InterPro" id="IPR016035">
    <property type="entry name" value="Acyl_Trfase/lysoPLipase"/>
</dbReference>
<organism evidence="4 5">
    <name type="scientific">Candidatus Dechloromonas phosphorivorans</name>
    <dbReference type="NCBI Taxonomy" id="2899244"/>
    <lineage>
        <taxon>Bacteria</taxon>
        <taxon>Pseudomonadati</taxon>
        <taxon>Pseudomonadota</taxon>
        <taxon>Betaproteobacteria</taxon>
        <taxon>Rhodocyclales</taxon>
        <taxon>Azonexaceae</taxon>
        <taxon>Dechloromonas</taxon>
    </lineage>
</organism>
<keyword evidence="2" id="KW-0442">Lipid degradation</keyword>
<dbReference type="GO" id="GO:0016042">
    <property type="term" value="P:lipid catabolic process"/>
    <property type="evidence" value="ECO:0007669"/>
    <property type="project" value="UniProtKB-UniRule"/>
</dbReference>
<feature type="active site" description="Proton acceptor" evidence="2">
    <location>
        <position position="207"/>
    </location>
</feature>
<dbReference type="SUPFAM" id="SSF52151">
    <property type="entry name" value="FabD/lysophospholipase-like"/>
    <property type="match status" value="1"/>
</dbReference>
<dbReference type="Gene3D" id="3.40.1090.10">
    <property type="entry name" value="Cytosolic phospholipase A2 catalytic domain"/>
    <property type="match status" value="2"/>
</dbReference>
<feature type="short sequence motif" description="GXSXG" evidence="2">
    <location>
        <begin position="54"/>
        <end position="58"/>
    </location>
</feature>
<evidence type="ECO:0000313" key="4">
    <source>
        <dbReference type="EMBL" id="MBK8892138.1"/>
    </source>
</evidence>
<keyword evidence="2" id="KW-0378">Hydrolase</keyword>
<proteinExistence type="predicted"/>
<sequence length="340" mass="37557">MNPLTLPPAPATRSKAIVIACQGGGSHTAFTGGVLQTLLSGLDRSRYRIAGLSGTSGGALCAAIAWFGLLQDDPKRGAQLLESFWREISARQPMDAFSNTFLVLLQRSAGYLALPEISPYQVPATGQDYLASIIERHIDFAQVRKSVKPDSPRLMVGAVEVRSGEFTAFHSHHAEPEKQISVDALLASAAIPELFRAVEVGSGVYWDGLFSQNPPIRGFLAGLQDRDAKPDEIWVIQINPDKRDREPRLTSDITDRRNELAGNLSLKQELFFLEQANDWLARGWLTADHFKHVEVRHIRLSRDLDYPSKLDRSPSFINDLLDEGRRAGADFLDQLGKTGT</sequence>
<feature type="domain" description="PNPLA" evidence="3">
    <location>
        <begin position="19"/>
        <end position="220"/>
    </location>
</feature>
<dbReference type="AlphaFoldDB" id="A0A9D7LVU3"/>
<evidence type="ECO:0000256" key="2">
    <source>
        <dbReference type="PROSITE-ProRule" id="PRU01161"/>
    </source>
</evidence>
<comment type="caution">
    <text evidence="4">The sequence shown here is derived from an EMBL/GenBank/DDBJ whole genome shotgun (WGS) entry which is preliminary data.</text>
</comment>
<accession>A0A9D7LVU3</accession>
<reference evidence="4" key="1">
    <citation type="submission" date="2020-10" db="EMBL/GenBank/DDBJ databases">
        <title>Connecting structure to function with the recovery of over 1000 high-quality activated sludge metagenome-assembled genomes encoding full-length rRNA genes using long-read sequencing.</title>
        <authorList>
            <person name="Singleton C.M."/>
            <person name="Petriglieri F."/>
            <person name="Kristensen J.M."/>
            <person name="Kirkegaard R.H."/>
            <person name="Michaelsen T.Y."/>
            <person name="Andersen M.H."/>
            <person name="Karst S.M."/>
            <person name="Dueholm M.S."/>
            <person name="Nielsen P.H."/>
            <person name="Albertsen M."/>
        </authorList>
    </citation>
    <scope>NUCLEOTIDE SEQUENCE</scope>
    <source>
        <strain evidence="4">OdNE_18-Q3-R46-58_BAT3C.305</strain>
    </source>
</reference>
<evidence type="ECO:0000313" key="5">
    <source>
        <dbReference type="Proteomes" id="UP000808146"/>
    </source>
</evidence>
<dbReference type="Proteomes" id="UP000808146">
    <property type="component" value="Unassembled WGS sequence"/>
</dbReference>
<keyword evidence="1 2" id="KW-0443">Lipid metabolism</keyword>
<gene>
    <name evidence="4" type="ORF">IPN75_18090</name>
</gene>
<dbReference type="Pfam" id="PF01734">
    <property type="entry name" value="Patatin"/>
    <property type="match status" value="1"/>
</dbReference>
<feature type="active site" description="Nucleophile" evidence="2">
    <location>
        <position position="56"/>
    </location>
</feature>
<dbReference type="GO" id="GO:0016787">
    <property type="term" value="F:hydrolase activity"/>
    <property type="evidence" value="ECO:0007669"/>
    <property type="project" value="UniProtKB-UniRule"/>
</dbReference>